<dbReference type="InterPro" id="IPR036135">
    <property type="entry name" value="MoeA_linker/N_sf"/>
</dbReference>
<dbReference type="Gene3D" id="3.40.980.10">
    <property type="entry name" value="MoaB/Mog-like domain"/>
    <property type="match status" value="1"/>
</dbReference>
<dbReference type="Gene3D" id="2.170.190.11">
    <property type="entry name" value="Molybdopterin biosynthesis moea protein, domain 3"/>
    <property type="match status" value="1"/>
</dbReference>
<dbReference type="NCBIfam" id="NF045515">
    <property type="entry name" value="Glp_gephyrin"/>
    <property type="match status" value="1"/>
</dbReference>
<dbReference type="RefSeq" id="WP_377079620.1">
    <property type="nucleotide sequence ID" value="NZ_JBJGEB010000010.1"/>
</dbReference>
<keyword evidence="9" id="KW-1185">Reference proteome</keyword>
<evidence type="ECO:0000256" key="3">
    <source>
        <dbReference type="ARBA" id="ARBA00010763"/>
    </source>
</evidence>
<keyword evidence="4 6" id="KW-0501">Molybdenum cofactor biosynthesis</keyword>
<dbReference type="NCBIfam" id="TIGR00177">
    <property type="entry name" value="molyb_syn"/>
    <property type="match status" value="1"/>
</dbReference>
<dbReference type="InterPro" id="IPR036688">
    <property type="entry name" value="MoeA_C_domain_IV_sf"/>
</dbReference>
<dbReference type="EMBL" id="JBJGEB010000010">
    <property type="protein sequence ID" value="MFK7642736.1"/>
    <property type="molecule type" value="Genomic_DNA"/>
</dbReference>
<accession>A0ABW8Q570</accession>
<dbReference type="InterPro" id="IPR036425">
    <property type="entry name" value="MoaB/Mog-like_dom_sf"/>
</dbReference>
<evidence type="ECO:0000313" key="8">
    <source>
        <dbReference type="EMBL" id="MFK7642736.1"/>
    </source>
</evidence>
<dbReference type="InterPro" id="IPR005111">
    <property type="entry name" value="MoeA_C_domain_IV"/>
</dbReference>
<dbReference type="Pfam" id="PF00994">
    <property type="entry name" value="MoCF_biosynth"/>
    <property type="match status" value="1"/>
</dbReference>
<dbReference type="Pfam" id="PF03453">
    <property type="entry name" value="MoeA_N"/>
    <property type="match status" value="1"/>
</dbReference>
<dbReference type="PANTHER" id="PTHR10192">
    <property type="entry name" value="MOLYBDOPTERIN BIOSYNTHESIS PROTEIN"/>
    <property type="match status" value="1"/>
</dbReference>
<evidence type="ECO:0000256" key="2">
    <source>
        <dbReference type="ARBA" id="ARBA00005046"/>
    </source>
</evidence>
<proteinExistence type="inferred from homology"/>
<protein>
    <recommendedName>
        <fullName evidence="6">Molybdopterin molybdenumtransferase</fullName>
        <ecNumber evidence="6">2.10.1.1</ecNumber>
    </recommendedName>
</protein>
<comment type="similarity">
    <text evidence="3 6">Belongs to the MoeA family.</text>
</comment>
<sequence length="399" mass="42042">MIDFETALAQLLDGCECRLKSRRLPLAAAANRILAQPLYAQYPAPMFDNSAMDGYAVCSTDGSLREFAVVGRVQAGDAAAVPLREGEAVRIFTGAPLPGNTTAVVMQEQAEAEGGRLKVKAEIKAGQNMRLKAEEIQVGQELLAAGCKLDAAALGLAASQGFAEVEVYEPLKVLVFSTGNELAEPGRPLSDGLIYDANRYQLLAWLQSLGMEVADGGIIPDDLAQTEALLKDAAQRFDAVITSGGASVGEADYLKQAVENVGVLTTRSIAIKPGKPFGWGRVGTAAVFVLPGNPVAAFVTAHMLLAPALGKLSGRSGTAPYLPQITAKAAFGTRKAIKRREFLRVVLSRDGQGETVAELLPNQGSAMLATCAKAEALCEVPAMEVVNEGDTVRLHLLPR</sequence>
<gene>
    <name evidence="8" type="primary">glp</name>
    <name evidence="8" type="ORF">ACI43T_09575</name>
</gene>
<comment type="cofactor">
    <cofactor evidence="6">
        <name>Mg(2+)</name>
        <dbReference type="ChEBI" id="CHEBI:18420"/>
    </cofactor>
</comment>
<dbReference type="Gene3D" id="2.40.340.10">
    <property type="entry name" value="MoeA, C-terminal, domain IV"/>
    <property type="match status" value="1"/>
</dbReference>
<keyword evidence="6" id="KW-0808">Transferase</keyword>
<dbReference type="InterPro" id="IPR001453">
    <property type="entry name" value="MoaB/Mog_dom"/>
</dbReference>
<comment type="pathway">
    <text evidence="2 6">Cofactor biosynthesis; molybdopterin biosynthesis.</text>
</comment>
<reference evidence="8 9" key="1">
    <citation type="submission" date="2024-11" db="EMBL/GenBank/DDBJ databases">
        <authorList>
            <person name="Mikucki A.G."/>
            <person name="Kahler C.M."/>
        </authorList>
    </citation>
    <scope>NUCLEOTIDE SEQUENCE [LARGE SCALE GENOMIC DNA]</scope>
    <source>
        <strain evidence="8 9">EXNM717</strain>
    </source>
</reference>
<evidence type="ECO:0000256" key="4">
    <source>
        <dbReference type="ARBA" id="ARBA00023150"/>
    </source>
</evidence>
<dbReference type="Proteomes" id="UP001621964">
    <property type="component" value="Unassembled WGS sequence"/>
</dbReference>
<organism evidence="8 9">
    <name type="scientific">Neisseria oralis</name>
    <dbReference type="NCBI Taxonomy" id="1107316"/>
    <lineage>
        <taxon>Bacteria</taxon>
        <taxon>Pseudomonadati</taxon>
        <taxon>Pseudomonadota</taxon>
        <taxon>Betaproteobacteria</taxon>
        <taxon>Neisseriales</taxon>
        <taxon>Neisseriaceae</taxon>
        <taxon>Neisseria</taxon>
    </lineage>
</organism>
<dbReference type="Pfam" id="PF03454">
    <property type="entry name" value="MoeA_C"/>
    <property type="match status" value="1"/>
</dbReference>
<dbReference type="CDD" id="cd00887">
    <property type="entry name" value="MoeA"/>
    <property type="match status" value="1"/>
</dbReference>
<dbReference type="SMART" id="SM00852">
    <property type="entry name" value="MoCF_biosynth"/>
    <property type="match status" value="1"/>
</dbReference>
<comment type="catalytic activity">
    <reaction evidence="5">
        <text>adenylyl-molybdopterin + molybdate = Mo-molybdopterin + AMP + H(+)</text>
        <dbReference type="Rhea" id="RHEA:35047"/>
        <dbReference type="ChEBI" id="CHEBI:15378"/>
        <dbReference type="ChEBI" id="CHEBI:36264"/>
        <dbReference type="ChEBI" id="CHEBI:62727"/>
        <dbReference type="ChEBI" id="CHEBI:71302"/>
        <dbReference type="ChEBI" id="CHEBI:456215"/>
        <dbReference type="EC" id="2.10.1.1"/>
    </reaction>
</comment>
<keyword evidence="6" id="KW-0500">Molybdenum</keyword>
<dbReference type="EC" id="2.10.1.1" evidence="6"/>
<name>A0ABW8Q570_9NEIS</name>
<dbReference type="SUPFAM" id="SSF63867">
    <property type="entry name" value="MoeA C-terminal domain-like"/>
    <property type="match status" value="1"/>
</dbReference>
<dbReference type="PANTHER" id="PTHR10192:SF5">
    <property type="entry name" value="GEPHYRIN"/>
    <property type="match status" value="1"/>
</dbReference>
<keyword evidence="6" id="KW-0460">Magnesium</keyword>
<evidence type="ECO:0000313" key="9">
    <source>
        <dbReference type="Proteomes" id="UP001621964"/>
    </source>
</evidence>
<keyword evidence="6" id="KW-0479">Metal-binding</keyword>
<evidence type="ECO:0000259" key="7">
    <source>
        <dbReference type="SMART" id="SM00852"/>
    </source>
</evidence>
<dbReference type="InterPro" id="IPR038987">
    <property type="entry name" value="MoeA-like"/>
</dbReference>
<dbReference type="SUPFAM" id="SSF53218">
    <property type="entry name" value="Molybdenum cofactor biosynthesis proteins"/>
    <property type="match status" value="1"/>
</dbReference>
<evidence type="ECO:0000256" key="1">
    <source>
        <dbReference type="ARBA" id="ARBA00002901"/>
    </source>
</evidence>
<comment type="caution">
    <text evidence="8">The sequence shown here is derived from an EMBL/GenBank/DDBJ whole genome shotgun (WGS) entry which is preliminary data.</text>
</comment>
<feature type="domain" description="MoaB/Mog" evidence="7">
    <location>
        <begin position="174"/>
        <end position="311"/>
    </location>
</feature>
<evidence type="ECO:0000256" key="5">
    <source>
        <dbReference type="ARBA" id="ARBA00047317"/>
    </source>
</evidence>
<dbReference type="InterPro" id="IPR005110">
    <property type="entry name" value="MoeA_linker/N"/>
</dbReference>
<evidence type="ECO:0000256" key="6">
    <source>
        <dbReference type="RuleBase" id="RU365090"/>
    </source>
</evidence>
<comment type="function">
    <text evidence="1 6">Catalyzes the insertion of molybdate into adenylated molybdopterin with the concomitant release of AMP.</text>
</comment>
<dbReference type="Gene3D" id="3.90.105.10">
    <property type="entry name" value="Molybdopterin biosynthesis moea protein, domain 2"/>
    <property type="match status" value="1"/>
</dbReference>
<dbReference type="SUPFAM" id="SSF63882">
    <property type="entry name" value="MoeA N-terminal region -like"/>
    <property type="match status" value="1"/>
</dbReference>